<feature type="compositionally biased region" description="Basic and acidic residues" evidence="1">
    <location>
        <begin position="77"/>
        <end position="100"/>
    </location>
</feature>
<dbReference type="EMBL" id="CAAALY010262106">
    <property type="protein sequence ID" value="VEL39662.1"/>
    <property type="molecule type" value="Genomic_DNA"/>
</dbReference>
<dbReference type="Proteomes" id="UP000784294">
    <property type="component" value="Unassembled WGS sequence"/>
</dbReference>
<evidence type="ECO:0000313" key="2">
    <source>
        <dbReference type="EMBL" id="VEL39662.1"/>
    </source>
</evidence>
<feature type="region of interest" description="Disordered" evidence="1">
    <location>
        <begin position="77"/>
        <end position="121"/>
    </location>
</feature>
<organism evidence="2 3">
    <name type="scientific">Protopolystoma xenopodis</name>
    <dbReference type="NCBI Taxonomy" id="117903"/>
    <lineage>
        <taxon>Eukaryota</taxon>
        <taxon>Metazoa</taxon>
        <taxon>Spiralia</taxon>
        <taxon>Lophotrochozoa</taxon>
        <taxon>Platyhelminthes</taxon>
        <taxon>Monogenea</taxon>
        <taxon>Polyopisthocotylea</taxon>
        <taxon>Polystomatidea</taxon>
        <taxon>Polystomatidae</taxon>
        <taxon>Protopolystoma</taxon>
    </lineage>
</organism>
<evidence type="ECO:0000313" key="3">
    <source>
        <dbReference type="Proteomes" id="UP000784294"/>
    </source>
</evidence>
<proteinExistence type="predicted"/>
<dbReference type="AlphaFoldDB" id="A0A448XLN5"/>
<evidence type="ECO:0000256" key="1">
    <source>
        <dbReference type="SAM" id="MobiDB-lite"/>
    </source>
</evidence>
<sequence length="121" mass="13237">MYSEQDAVVAVVAATAAESVVDAVEQDDGAIDVGVVVGVTAAAENDDAVVVVVGRRALRPTHPKADGPVPVCQERHAVLKHPKDGSERKLGQAKALERRPQWSRQRQSRHKMRKKRLEDNR</sequence>
<reference evidence="2" key="1">
    <citation type="submission" date="2018-11" db="EMBL/GenBank/DDBJ databases">
        <authorList>
            <consortium name="Pathogen Informatics"/>
        </authorList>
    </citation>
    <scope>NUCLEOTIDE SEQUENCE</scope>
</reference>
<gene>
    <name evidence="2" type="ORF">PXEA_LOCUS33102</name>
</gene>
<comment type="caution">
    <text evidence="2">The sequence shown here is derived from an EMBL/GenBank/DDBJ whole genome shotgun (WGS) entry which is preliminary data.</text>
</comment>
<keyword evidence="3" id="KW-1185">Reference proteome</keyword>
<protein>
    <submittedName>
        <fullName evidence="2">Uncharacterized protein</fullName>
    </submittedName>
</protein>
<feature type="compositionally biased region" description="Basic residues" evidence="1">
    <location>
        <begin position="106"/>
        <end position="115"/>
    </location>
</feature>
<name>A0A448XLN5_9PLAT</name>
<accession>A0A448XLN5</accession>